<evidence type="ECO:0000256" key="1">
    <source>
        <dbReference type="PROSITE-ProRule" id="PRU00169"/>
    </source>
</evidence>
<keyword evidence="1" id="KW-0597">Phosphoprotein</keyword>
<dbReference type="AlphaFoldDB" id="A0A543FBL2"/>
<feature type="domain" description="Response regulatory" evidence="3">
    <location>
        <begin position="135"/>
        <end position="257"/>
    </location>
</feature>
<dbReference type="PROSITE" id="PS50110">
    <property type="entry name" value="RESPONSE_REGULATORY"/>
    <property type="match status" value="1"/>
</dbReference>
<comment type="caution">
    <text evidence="4">The sequence shown here is derived from an EMBL/GenBank/DDBJ whole genome shotgun (WGS) entry which is preliminary data.</text>
</comment>
<evidence type="ECO:0000259" key="3">
    <source>
        <dbReference type="PROSITE" id="PS50110"/>
    </source>
</evidence>
<feature type="region of interest" description="Disordered" evidence="2">
    <location>
        <begin position="80"/>
        <end position="103"/>
    </location>
</feature>
<keyword evidence="5" id="KW-1185">Reference proteome</keyword>
<proteinExistence type="predicted"/>
<accession>A0A543FBL2</accession>
<reference evidence="4 5" key="1">
    <citation type="submission" date="2019-06" db="EMBL/GenBank/DDBJ databases">
        <title>Sequencing the genomes of 1000 actinobacteria strains.</title>
        <authorList>
            <person name="Klenk H.-P."/>
        </authorList>
    </citation>
    <scope>NUCLEOTIDE SEQUENCE [LARGE SCALE GENOMIC DNA]</scope>
    <source>
        <strain evidence="4 5">DSM 103495</strain>
    </source>
</reference>
<dbReference type="Pfam" id="PF00072">
    <property type="entry name" value="Response_reg"/>
    <property type="match status" value="1"/>
</dbReference>
<sequence length="258" mass="27330">MNETIDAVAALLWPLLAAAALCMFRGPLARVISSAARRQFTLRIGGQELDMKQVSEQQENMIEDLQVQVRRLREQVDQLTADRALGPGSGRAGASGHDDIRSGAAADVDNSADLGPAFGAAPPPGPLPETPVASAILWVDDHPSNNAFLIDRLERNGIRVDTARTTAAATDLLSTRRYAAILTDMNRTENGTAVPDAGLRLTETVRARGLTTPILVFTSAHTVCGDTSDRARTAGARTVTSSPTDLTGELATLGLLPR</sequence>
<dbReference type="SUPFAM" id="SSF52172">
    <property type="entry name" value="CheY-like"/>
    <property type="match status" value="1"/>
</dbReference>
<dbReference type="OrthoDB" id="88903at2"/>
<gene>
    <name evidence="4" type="ORF">FB390_2856</name>
</gene>
<evidence type="ECO:0000313" key="5">
    <source>
        <dbReference type="Proteomes" id="UP000316331"/>
    </source>
</evidence>
<dbReference type="InterPro" id="IPR001789">
    <property type="entry name" value="Sig_transdc_resp-reg_receiver"/>
</dbReference>
<dbReference type="Proteomes" id="UP000316331">
    <property type="component" value="Unassembled WGS sequence"/>
</dbReference>
<organism evidence="4 5">
    <name type="scientific">Nocardia bhagyanarayanae</name>
    <dbReference type="NCBI Taxonomy" id="1215925"/>
    <lineage>
        <taxon>Bacteria</taxon>
        <taxon>Bacillati</taxon>
        <taxon>Actinomycetota</taxon>
        <taxon>Actinomycetes</taxon>
        <taxon>Mycobacteriales</taxon>
        <taxon>Nocardiaceae</taxon>
        <taxon>Nocardia</taxon>
    </lineage>
</organism>
<dbReference type="CDD" id="cd00156">
    <property type="entry name" value="REC"/>
    <property type="match status" value="1"/>
</dbReference>
<evidence type="ECO:0000313" key="4">
    <source>
        <dbReference type="EMBL" id="TQM31203.1"/>
    </source>
</evidence>
<feature type="modified residue" description="4-aspartylphosphate" evidence="1">
    <location>
        <position position="184"/>
    </location>
</feature>
<protein>
    <submittedName>
        <fullName evidence="4">Response regulator receiver domain-containing protein</fullName>
    </submittedName>
</protein>
<dbReference type="GO" id="GO:0000160">
    <property type="term" value="P:phosphorelay signal transduction system"/>
    <property type="evidence" value="ECO:0007669"/>
    <property type="project" value="InterPro"/>
</dbReference>
<evidence type="ECO:0000256" key="2">
    <source>
        <dbReference type="SAM" id="MobiDB-lite"/>
    </source>
</evidence>
<dbReference type="Gene3D" id="3.40.50.2300">
    <property type="match status" value="1"/>
</dbReference>
<dbReference type="RefSeq" id="WP_141809354.1">
    <property type="nucleotide sequence ID" value="NZ_VFPG01000001.1"/>
</dbReference>
<dbReference type="InterPro" id="IPR011006">
    <property type="entry name" value="CheY-like_superfamily"/>
</dbReference>
<name>A0A543FBL2_9NOCA</name>
<dbReference type="EMBL" id="VFPG01000001">
    <property type="protein sequence ID" value="TQM31203.1"/>
    <property type="molecule type" value="Genomic_DNA"/>
</dbReference>